<keyword evidence="15" id="KW-0966">Cell projection</keyword>
<organism evidence="15 16">
    <name type="scientific">Chitinilyticum piscinae</name>
    <dbReference type="NCBI Taxonomy" id="2866724"/>
    <lineage>
        <taxon>Bacteria</taxon>
        <taxon>Pseudomonadati</taxon>
        <taxon>Pseudomonadota</taxon>
        <taxon>Betaproteobacteria</taxon>
        <taxon>Neisseriales</taxon>
        <taxon>Chitinibacteraceae</taxon>
        <taxon>Chitinilyticum</taxon>
    </lineage>
</organism>
<dbReference type="InterPro" id="IPR006136">
    <property type="entry name" value="FlhB"/>
</dbReference>
<feature type="transmembrane region" description="Helical" evidence="13">
    <location>
        <begin position="143"/>
        <end position="165"/>
    </location>
</feature>
<feature type="region of interest" description="Disordered" evidence="14">
    <location>
        <begin position="1"/>
        <end position="27"/>
    </location>
</feature>
<keyword evidence="15" id="KW-0282">Flagellum</keyword>
<keyword evidence="15" id="KW-0969">Cilium</keyword>
<proteinExistence type="inferred from homology"/>
<feature type="transmembrane region" description="Helical" evidence="13">
    <location>
        <begin position="103"/>
        <end position="122"/>
    </location>
</feature>
<dbReference type="PANTHER" id="PTHR30531">
    <property type="entry name" value="FLAGELLAR BIOSYNTHETIC PROTEIN FLHB"/>
    <property type="match status" value="1"/>
</dbReference>
<dbReference type="GO" id="GO:0044780">
    <property type="term" value="P:bacterial-type flagellum assembly"/>
    <property type="evidence" value="ECO:0007669"/>
    <property type="project" value="InterPro"/>
</dbReference>
<keyword evidence="11 13" id="KW-1006">Bacterial flagellum protein export</keyword>
<evidence type="ECO:0000256" key="10">
    <source>
        <dbReference type="ARBA" id="ARBA00023136"/>
    </source>
</evidence>
<protein>
    <recommendedName>
        <fullName evidence="3 13">Flagellar biosynthetic protein FlhB</fullName>
    </recommendedName>
</protein>
<evidence type="ECO:0000256" key="5">
    <source>
        <dbReference type="ARBA" id="ARBA00022475"/>
    </source>
</evidence>
<evidence type="ECO:0000256" key="11">
    <source>
        <dbReference type="ARBA" id="ARBA00023225"/>
    </source>
</evidence>
<dbReference type="InterPro" id="IPR029025">
    <property type="entry name" value="T3SS_substrate_exporter_C"/>
</dbReference>
<keyword evidence="10 13" id="KW-0472">Membrane</keyword>
<evidence type="ECO:0000256" key="6">
    <source>
        <dbReference type="ARBA" id="ARBA00022692"/>
    </source>
</evidence>
<feature type="transmembrane region" description="Helical" evidence="13">
    <location>
        <begin position="36"/>
        <end position="57"/>
    </location>
</feature>
<evidence type="ECO:0000256" key="14">
    <source>
        <dbReference type="SAM" id="MobiDB-lite"/>
    </source>
</evidence>
<dbReference type="InterPro" id="IPR006135">
    <property type="entry name" value="T3SS_substrate_exporter"/>
</dbReference>
<dbReference type="PRINTS" id="PR00950">
    <property type="entry name" value="TYPE3IMSPROT"/>
</dbReference>
<evidence type="ECO:0000256" key="1">
    <source>
        <dbReference type="ARBA" id="ARBA00004651"/>
    </source>
</evidence>
<evidence type="ECO:0000256" key="9">
    <source>
        <dbReference type="ARBA" id="ARBA00022989"/>
    </source>
</evidence>
<keyword evidence="8 13" id="KW-0653">Protein transport</keyword>
<name>A0A8J7K212_9NEIS</name>
<keyword evidence="5 13" id="KW-1003">Cell membrane</keyword>
<keyword evidence="9 13" id="KW-1133">Transmembrane helix</keyword>
<dbReference type="GO" id="GO:0009306">
    <property type="term" value="P:protein secretion"/>
    <property type="evidence" value="ECO:0007669"/>
    <property type="project" value="InterPro"/>
</dbReference>
<dbReference type="PANTHER" id="PTHR30531:SF12">
    <property type="entry name" value="FLAGELLAR BIOSYNTHETIC PROTEIN FLHB"/>
    <property type="match status" value="1"/>
</dbReference>
<keyword evidence="6 13" id="KW-0812">Transmembrane</keyword>
<sequence length="383" mass="43145">MAEDSDLERTEEPSARRLEEARNKGQIPRSHELTTFATLMAGMMMVFMQGPAIYQMLLQVMRRTFSFNRQQLQEPQLLLELFIELTRTALFALTPVLAATTLAAILTPLMIGGWLFTFETLSPNFGRMNPASGIARMFSTRSVVEMIKTILKSALIGGVATFVLWKEKEQFIALITMPPDTGFLYLWEMIRFTLLSVVGAMAVIVLIDVPFQLWDYYKGLRMTKEEVRQEAKESEGDPQVKGRIRQLQREAARKRMMAEIPKADVVVTNPTHYAVALRYTENMRAPQVVAKGAFLLAERIIDIARDNKVAVIRTPPFARALYHHAELGAEIPAALYTAAAEVLAYIYQLKLYHRYGGVEPTLNDSLPVPVELDPEAAAPPEQP</sequence>
<comment type="function">
    <text evidence="12 13">Required for formation of the rod structure in the basal body of the flagellar apparatus. Together with FliI and FliH, may constitute the export apparatus of flagellin.</text>
</comment>
<evidence type="ECO:0000256" key="4">
    <source>
        <dbReference type="ARBA" id="ARBA00022448"/>
    </source>
</evidence>
<feature type="transmembrane region" description="Helical" evidence="13">
    <location>
        <begin position="185"/>
        <end position="211"/>
    </location>
</feature>
<evidence type="ECO:0000256" key="3">
    <source>
        <dbReference type="ARBA" id="ARBA00021622"/>
    </source>
</evidence>
<dbReference type="RefSeq" id="WP_194116478.1">
    <property type="nucleotide sequence ID" value="NZ_JADFUA010000006.1"/>
</dbReference>
<evidence type="ECO:0000313" key="15">
    <source>
        <dbReference type="EMBL" id="MBE9609956.1"/>
    </source>
</evidence>
<reference evidence="15 16" key="1">
    <citation type="submission" date="2020-10" db="EMBL/GenBank/DDBJ databases">
        <title>The genome sequence of Chitinilyticum litopenaei 4Y14.</title>
        <authorList>
            <person name="Liu Y."/>
        </authorList>
    </citation>
    <scope>NUCLEOTIDE SEQUENCE [LARGE SCALE GENOMIC DNA]</scope>
    <source>
        <strain evidence="15 16">4Y14</strain>
    </source>
</reference>
<evidence type="ECO:0000256" key="8">
    <source>
        <dbReference type="ARBA" id="ARBA00022927"/>
    </source>
</evidence>
<comment type="similarity">
    <text evidence="2 13">Belongs to the type III secretion exporter family.</text>
</comment>
<keyword evidence="16" id="KW-1185">Reference proteome</keyword>
<comment type="caution">
    <text evidence="15">The sequence shown here is derived from an EMBL/GenBank/DDBJ whole genome shotgun (WGS) entry which is preliminary data.</text>
</comment>
<dbReference type="Pfam" id="PF01312">
    <property type="entry name" value="Bac_export_2"/>
    <property type="match status" value="1"/>
</dbReference>
<dbReference type="Gene3D" id="3.40.1690.10">
    <property type="entry name" value="secretion proteins EscU"/>
    <property type="match status" value="1"/>
</dbReference>
<evidence type="ECO:0000313" key="16">
    <source>
        <dbReference type="Proteomes" id="UP000604481"/>
    </source>
</evidence>
<dbReference type="NCBIfam" id="TIGR00328">
    <property type="entry name" value="flhB"/>
    <property type="match status" value="1"/>
</dbReference>
<keyword evidence="4 13" id="KW-0813">Transport</keyword>
<accession>A0A8J7K212</accession>
<dbReference type="Proteomes" id="UP000604481">
    <property type="component" value="Unassembled WGS sequence"/>
</dbReference>
<dbReference type="AlphaFoldDB" id="A0A8J7K212"/>
<evidence type="ECO:0000256" key="2">
    <source>
        <dbReference type="ARBA" id="ARBA00010690"/>
    </source>
</evidence>
<evidence type="ECO:0000256" key="12">
    <source>
        <dbReference type="ARBA" id="ARBA00025078"/>
    </source>
</evidence>
<feature type="compositionally biased region" description="Basic and acidic residues" evidence="14">
    <location>
        <begin position="7"/>
        <end position="23"/>
    </location>
</feature>
<dbReference type="EMBL" id="JADFUA010000006">
    <property type="protein sequence ID" value="MBE9609956.1"/>
    <property type="molecule type" value="Genomic_DNA"/>
</dbReference>
<gene>
    <name evidence="13 15" type="primary">flhB</name>
    <name evidence="15" type="ORF">INR99_11440</name>
</gene>
<dbReference type="Gene3D" id="6.10.250.2080">
    <property type="match status" value="1"/>
</dbReference>
<evidence type="ECO:0000256" key="13">
    <source>
        <dbReference type="RuleBase" id="RU364091"/>
    </source>
</evidence>
<dbReference type="SUPFAM" id="SSF160544">
    <property type="entry name" value="EscU C-terminal domain-like"/>
    <property type="match status" value="1"/>
</dbReference>
<comment type="subcellular location">
    <subcellularLocation>
        <location evidence="1">Cell membrane</location>
        <topology evidence="1">Multi-pass membrane protein</topology>
    </subcellularLocation>
</comment>
<keyword evidence="7 13" id="KW-1005">Bacterial flagellum biogenesis</keyword>
<evidence type="ECO:0000256" key="7">
    <source>
        <dbReference type="ARBA" id="ARBA00022795"/>
    </source>
</evidence>
<dbReference type="GO" id="GO:0005886">
    <property type="term" value="C:plasma membrane"/>
    <property type="evidence" value="ECO:0007669"/>
    <property type="project" value="UniProtKB-SubCell"/>
</dbReference>